<protein>
    <submittedName>
        <fullName evidence="7">Dihydroorotase</fullName>
    </submittedName>
</protein>
<keyword evidence="4" id="KW-0479">Metal-binding</keyword>
<dbReference type="Gene3D" id="2.30.40.10">
    <property type="entry name" value="Urease, subunit C, domain 1"/>
    <property type="match status" value="1"/>
</dbReference>
<dbReference type="GO" id="GO:0005737">
    <property type="term" value="C:cytoplasm"/>
    <property type="evidence" value="ECO:0007669"/>
    <property type="project" value="TreeGrafter"/>
</dbReference>
<dbReference type="InterPro" id="IPR006680">
    <property type="entry name" value="Amidohydro-rel"/>
</dbReference>
<name>A0A1H7KZB7_AQUAM</name>
<evidence type="ECO:0000313" key="8">
    <source>
        <dbReference type="Proteomes" id="UP000198521"/>
    </source>
</evidence>
<dbReference type="SUPFAM" id="SSF51556">
    <property type="entry name" value="Metallo-dependent hydrolases"/>
    <property type="match status" value="1"/>
</dbReference>
<comment type="similarity">
    <text evidence="3">Belongs to the metallo-dependent hydrolases superfamily. DHOase family. Class I DHOase subfamily.</text>
</comment>
<dbReference type="GO" id="GO:0006145">
    <property type="term" value="P:purine nucleobase catabolic process"/>
    <property type="evidence" value="ECO:0007669"/>
    <property type="project" value="TreeGrafter"/>
</dbReference>
<dbReference type="InterPro" id="IPR032466">
    <property type="entry name" value="Metal_Hydrolase"/>
</dbReference>
<evidence type="ECO:0000259" key="6">
    <source>
        <dbReference type="Pfam" id="PF01979"/>
    </source>
</evidence>
<proteinExistence type="inferred from homology"/>
<dbReference type="AlphaFoldDB" id="A0A1H7KZB7"/>
<reference evidence="7 8" key="1">
    <citation type="submission" date="2016-10" db="EMBL/GenBank/DDBJ databases">
        <authorList>
            <person name="de Groot N.N."/>
        </authorList>
    </citation>
    <scope>NUCLEOTIDE SEQUENCE [LARGE SCALE GENOMIC DNA]</scope>
    <source>
        <strain evidence="7 8">DSM 25232</strain>
    </source>
</reference>
<dbReference type="GO" id="GO:0004038">
    <property type="term" value="F:allantoinase activity"/>
    <property type="evidence" value="ECO:0007669"/>
    <property type="project" value="TreeGrafter"/>
</dbReference>
<dbReference type="EMBL" id="FOAB01000002">
    <property type="protein sequence ID" value="SEK92078.1"/>
    <property type="molecule type" value="Genomic_DNA"/>
</dbReference>
<feature type="domain" description="Amidohydrolase-related" evidence="6">
    <location>
        <begin position="54"/>
        <end position="429"/>
    </location>
</feature>
<keyword evidence="5" id="KW-0378">Hydrolase</keyword>
<dbReference type="GO" id="GO:0046872">
    <property type="term" value="F:metal ion binding"/>
    <property type="evidence" value="ECO:0007669"/>
    <property type="project" value="UniProtKB-KW"/>
</dbReference>
<dbReference type="Gene3D" id="3.20.20.140">
    <property type="entry name" value="Metal-dependent hydrolases"/>
    <property type="match status" value="1"/>
</dbReference>
<evidence type="ECO:0000256" key="5">
    <source>
        <dbReference type="ARBA" id="ARBA00022801"/>
    </source>
</evidence>
<comment type="cofactor">
    <cofactor evidence="1">
        <name>Zn(2+)</name>
        <dbReference type="ChEBI" id="CHEBI:29105"/>
    </cofactor>
</comment>
<dbReference type="Proteomes" id="UP000198521">
    <property type="component" value="Unassembled WGS sequence"/>
</dbReference>
<evidence type="ECO:0000256" key="1">
    <source>
        <dbReference type="ARBA" id="ARBA00001947"/>
    </source>
</evidence>
<dbReference type="NCBIfam" id="TIGR00857">
    <property type="entry name" value="pyrC_multi"/>
    <property type="match status" value="1"/>
</dbReference>
<evidence type="ECO:0000256" key="4">
    <source>
        <dbReference type="ARBA" id="ARBA00022723"/>
    </source>
</evidence>
<dbReference type="InterPro" id="IPR002195">
    <property type="entry name" value="Dihydroorotase_CS"/>
</dbReference>
<dbReference type="NCBIfam" id="NF006688">
    <property type="entry name" value="PRK09236.1"/>
    <property type="match status" value="1"/>
</dbReference>
<dbReference type="CDD" id="cd01318">
    <property type="entry name" value="DHOase_IIb"/>
    <property type="match status" value="1"/>
</dbReference>
<keyword evidence="8" id="KW-1185">Reference proteome</keyword>
<dbReference type="InterPro" id="IPR011059">
    <property type="entry name" value="Metal-dep_hydrolase_composite"/>
</dbReference>
<evidence type="ECO:0000256" key="2">
    <source>
        <dbReference type="ARBA" id="ARBA00002368"/>
    </source>
</evidence>
<accession>A0A1H7KZB7</accession>
<dbReference type="SUPFAM" id="SSF51338">
    <property type="entry name" value="Composite domain of metallo-dependent hydrolases"/>
    <property type="match status" value="1"/>
</dbReference>
<dbReference type="PANTHER" id="PTHR43668">
    <property type="entry name" value="ALLANTOINASE"/>
    <property type="match status" value="1"/>
</dbReference>
<dbReference type="InterPro" id="IPR050138">
    <property type="entry name" value="DHOase/Allantoinase_Hydrolase"/>
</dbReference>
<sequence length="448" mass="50401">MIMNSVLIKNANIVNEGKIFNGDVYIENGFFKEIASQISAKSPDVQVFDAEGKYLLPGVIDDQVHFREPGLTHKATIETESRAAIAGGITSFIEMPNTNPQTTTIEKLEEKFNIAAETSYANYSFMFGGTNDNLEEILKVDPSNVAGLKLFLGSSTGNMLVDNPEVLEKIFSSTDLLISVHCEDEETIKKNTAKYKDEYGDDIPIEMHPVIRSEEACYLSSSRAVALAKKTGARLHVFHLSTAKELELFTNKIPLKDKKITAEVCIHHLWFSNEDYKQKGTLIKWNPAVKTPKDRDALFKALLEDKLDVIATDHAPHTKEEKDNVYTKAPSGGPLVQHALPAMLEFYHRDKISLEKIVEKMCHNPAILFQVEKRGYIKEGYCADAVLVDLNAPWTVNTDNIAYKCGWSPFEGTTFKSRITHTFVNGSLVYKNFKFYDVKNAQRLTFDR</sequence>
<comment type="function">
    <text evidence="2">Catalyzes the reversible cyclization of carbamoyl aspartate to dihydroorotate.</text>
</comment>
<dbReference type="STRING" id="1038014.SAMN04487910_1477"/>
<evidence type="ECO:0000256" key="3">
    <source>
        <dbReference type="ARBA" id="ARBA00010286"/>
    </source>
</evidence>
<evidence type="ECO:0000313" key="7">
    <source>
        <dbReference type="EMBL" id="SEK92078.1"/>
    </source>
</evidence>
<gene>
    <name evidence="7" type="ORF">SAMN04487910_1477</name>
</gene>
<dbReference type="PANTHER" id="PTHR43668:SF4">
    <property type="entry name" value="ALLANTOINASE"/>
    <property type="match status" value="1"/>
</dbReference>
<dbReference type="PROSITE" id="PS00483">
    <property type="entry name" value="DIHYDROOROTASE_2"/>
    <property type="match status" value="1"/>
</dbReference>
<dbReference type="Pfam" id="PF01979">
    <property type="entry name" value="Amidohydro_1"/>
    <property type="match status" value="1"/>
</dbReference>
<organism evidence="7 8">
    <name type="scientific">Aquimarina amphilecti</name>
    <dbReference type="NCBI Taxonomy" id="1038014"/>
    <lineage>
        <taxon>Bacteria</taxon>
        <taxon>Pseudomonadati</taxon>
        <taxon>Bacteroidota</taxon>
        <taxon>Flavobacteriia</taxon>
        <taxon>Flavobacteriales</taxon>
        <taxon>Flavobacteriaceae</taxon>
        <taxon>Aquimarina</taxon>
    </lineage>
</organism>